<dbReference type="Proteomes" id="UP001196870">
    <property type="component" value="Unassembled WGS sequence"/>
</dbReference>
<dbReference type="PROSITE" id="PS50850">
    <property type="entry name" value="MFS"/>
    <property type="match status" value="1"/>
</dbReference>
<proteinExistence type="predicted"/>
<dbReference type="RefSeq" id="WP_211852629.1">
    <property type="nucleotide sequence ID" value="NZ_JAAGBB010000011.1"/>
</dbReference>
<feature type="transmembrane region" description="Helical" evidence="4">
    <location>
        <begin position="54"/>
        <end position="76"/>
    </location>
</feature>
<feature type="transmembrane region" description="Helical" evidence="4">
    <location>
        <begin position="117"/>
        <end position="136"/>
    </location>
</feature>
<keyword evidence="2 4" id="KW-1133">Transmembrane helix</keyword>
<keyword evidence="1 4" id="KW-0812">Transmembrane</keyword>
<gene>
    <name evidence="6" type="ORF">GXW71_11430</name>
</gene>
<evidence type="ECO:0000259" key="5">
    <source>
        <dbReference type="PROSITE" id="PS50850"/>
    </source>
</evidence>
<dbReference type="EMBL" id="JAAGBB010000011">
    <property type="protein sequence ID" value="MBR0664965.1"/>
    <property type="molecule type" value="Genomic_DNA"/>
</dbReference>
<feature type="domain" description="Major facilitator superfamily (MFS) profile" evidence="5">
    <location>
        <begin position="50"/>
        <end position="237"/>
    </location>
</feature>
<dbReference type="Pfam" id="PF07690">
    <property type="entry name" value="MFS_1"/>
    <property type="match status" value="1"/>
</dbReference>
<dbReference type="PANTHER" id="PTHR23527:SF1">
    <property type="entry name" value="BLL3282 PROTEIN"/>
    <property type="match status" value="1"/>
</dbReference>
<evidence type="ECO:0000256" key="1">
    <source>
        <dbReference type="ARBA" id="ARBA00022692"/>
    </source>
</evidence>
<keyword evidence="3 4" id="KW-0472">Membrane</keyword>
<comment type="caution">
    <text evidence="6">The sequence shown here is derived from an EMBL/GenBank/DDBJ whole genome shotgun (WGS) entry which is preliminary data.</text>
</comment>
<organism evidence="6 7">
    <name type="scientific">Plastoroseomonas hellenica</name>
    <dbReference type="NCBI Taxonomy" id="2687306"/>
    <lineage>
        <taxon>Bacteria</taxon>
        <taxon>Pseudomonadati</taxon>
        <taxon>Pseudomonadota</taxon>
        <taxon>Alphaproteobacteria</taxon>
        <taxon>Acetobacterales</taxon>
        <taxon>Acetobacteraceae</taxon>
        <taxon>Plastoroseomonas</taxon>
    </lineage>
</organism>
<dbReference type="SUPFAM" id="SSF103473">
    <property type="entry name" value="MFS general substrate transporter"/>
    <property type="match status" value="1"/>
</dbReference>
<reference evidence="7" key="1">
    <citation type="journal article" date="2021" name="Syst. Appl. Microbiol.">
        <title>Roseomonas hellenica sp. nov., isolated from roots of wild-growing Alkanna tinctoria.</title>
        <authorList>
            <person name="Rat A."/>
            <person name="Naranjo H.D."/>
            <person name="Lebbe L."/>
            <person name="Cnockaert M."/>
            <person name="Krigas N."/>
            <person name="Grigoriadou K."/>
            <person name="Maloupa E."/>
            <person name="Willems A."/>
        </authorList>
    </citation>
    <scope>NUCLEOTIDE SEQUENCE [LARGE SCALE GENOMIC DNA]</scope>
    <source>
        <strain evidence="7">LMG 31523</strain>
    </source>
</reference>
<sequence length="237" mass="24328">VAALLACLVVQPQRVALDVERDPRQPVGPAALFSRRSLAGPFAALRLHRLLPPLTLLAFSFAVVQGSLFAFTVTWLTEARGLPLIQAGAAFAGMQAGGALARIGLGWLADRTGRPALALAVQAIAAAALVAALTLLPAGAPFWLLVTLCTLTGCVAASWNGIYNAEVARLVPPERVIEATAGSSTLCFLGYVLAPSGFAVLVAVFGGWTLPLLLAAGQLGIVAAVVLPPVLRATRPG</sequence>
<dbReference type="InterPro" id="IPR036259">
    <property type="entry name" value="MFS_trans_sf"/>
</dbReference>
<feature type="transmembrane region" description="Helical" evidence="4">
    <location>
        <begin position="142"/>
        <end position="165"/>
    </location>
</feature>
<dbReference type="InterPro" id="IPR011701">
    <property type="entry name" value="MFS"/>
</dbReference>
<feature type="transmembrane region" description="Helical" evidence="4">
    <location>
        <begin position="186"/>
        <end position="206"/>
    </location>
</feature>
<keyword evidence="7" id="KW-1185">Reference proteome</keyword>
<name>A0ABS5EYG3_9PROT</name>
<evidence type="ECO:0000256" key="2">
    <source>
        <dbReference type="ARBA" id="ARBA00022989"/>
    </source>
</evidence>
<evidence type="ECO:0000313" key="6">
    <source>
        <dbReference type="EMBL" id="MBR0664965.1"/>
    </source>
</evidence>
<dbReference type="InterPro" id="IPR020846">
    <property type="entry name" value="MFS_dom"/>
</dbReference>
<dbReference type="PANTHER" id="PTHR23527">
    <property type="entry name" value="BLL3282 PROTEIN"/>
    <property type="match status" value="1"/>
</dbReference>
<feature type="non-terminal residue" evidence="6">
    <location>
        <position position="1"/>
    </location>
</feature>
<dbReference type="Gene3D" id="1.20.1250.20">
    <property type="entry name" value="MFS general substrate transporter like domains"/>
    <property type="match status" value="1"/>
</dbReference>
<feature type="transmembrane region" description="Helical" evidence="4">
    <location>
        <begin position="82"/>
        <end position="105"/>
    </location>
</feature>
<protein>
    <submittedName>
        <fullName evidence="6">MFS transporter</fullName>
    </submittedName>
</protein>
<evidence type="ECO:0000313" key="7">
    <source>
        <dbReference type="Proteomes" id="UP001196870"/>
    </source>
</evidence>
<evidence type="ECO:0000256" key="3">
    <source>
        <dbReference type="ARBA" id="ARBA00023136"/>
    </source>
</evidence>
<evidence type="ECO:0000256" key="4">
    <source>
        <dbReference type="SAM" id="Phobius"/>
    </source>
</evidence>
<dbReference type="InterPro" id="IPR052952">
    <property type="entry name" value="MFS-Transporter"/>
</dbReference>
<feature type="transmembrane region" description="Helical" evidence="4">
    <location>
        <begin position="212"/>
        <end position="231"/>
    </location>
</feature>
<accession>A0ABS5EYG3</accession>